<dbReference type="EMBL" id="CAXAMM010016792">
    <property type="protein sequence ID" value="CAK9039837.1"/>
    <property type="molecule type" value="Genomic_DNA"/>
</dbReference>
<evidence type="ECO:0000256" key="3">
    <source>
        <dbReference type="ARBA" id="ARBA00022692"/>
    </source>
</evidence>
<dbReference type="Gene3D" id="2.10.70.10">
    <property type="entry name" value="Complement Module, domain 1"/>
    <property type="match status" value="4"/>
</dbReference>
<dbReference type="Pfam" id="PF00084">
    <property type="entry name" value="Sushi"/>
    <property type="match status" value="1"/>
</dbReference>
<proteinExistence type="predicted"/>
<dbReference type="PROSITE" id="PS50923">
    <property type="entry name" value="SUSHI"/>
    <property type="match status" value="2"/>
</dbReference>
<evidence type="ECO:0000313" key="12">
    <source>
        <dbReference type="EMBL" id="CAK9039837.1"/>
    </source>
</evidence>
<evidence type="ECO:0000256" key="6">
    <source>
        <dbReference type="ARBA" id="ARBA00023136"/>
    </source>
</evidence>
<feature type="region of interest" description="Disordered" evidence="9">
    <location>
        <begin position="817"/>
        <end position="842"/>
    </location>
</feature>
<evidence type="ECO:0000256" key="9">
    <source>
        <dbReference type="SAM" id="MobiDB-lite"/>
    </source>
</evidence>
<keyword evidence="13" id="KW-1185">Reference proteome</keyword>
<feature type="domain" description="Sushi" evidence="11">
    <location>
        <begin position="972"/>
        <end position="1032"/>
    </location>
</feature>
<keyword evidence="6 10" id="KW-0472">Membrane</keyword>
<evidence type="ECO:0000256" key="7">
    <source>
        <dbReference type="ARBA" id="ARBA00023157"/>
    </source>
</evidence>
<dbReference type="InterPro" id="IPR050350">
    <property type="entry name" value="Compl-Cell_Adhes-Reg"/>
</dbReference>
<keyword evidence="4" id="KW-0677">Repeat</keyword>
<dbReference type="SUPFAM" id="SSF57535">
    <property type="entry name" value="Complement control module/SCR domain"/>
    <property type="match status" value="5"/>
</dbReference>
<feature type="domain" description="Sushi" evidence="11">
    <location>
        <begin position="1157"/>
        <end position="1217"/>
    </location>
</feature>
<evidence type="ECO:0000256" key="8">
    <source>
        <dbReference type="ARBA" id="ARBA00023180"/>
    </source>
</evidence>
<accession>A0ABP0LKW8</accession>
<feature type="compositionally biased region" description="Basic and acidic residues" evidence="9">
    <location>
        <begin position="829"/>
        <end position="840"/>
    </location>
</feature>
<evidence type="ECO:0000256" key="2">
    <source>
        <dbReference type="ARBA" id="ARBA00022659"/>
    </source>
</evidence>
<feature type="transmembrane region" description="Helical" evidence="10">
    <location>
        <begin position="742"/>
        <end position="765"/>
    </location>
</feature>
<evidence type="ECO:0000256" key="10">
    <source>
        <dbReference type="SAM" id="Phobius"/>
    </source>
</evidence>
<dbReference type="Proteomes" id="UP001642464">
    <property type="component" value="Unassembled WGS sequence"/>
</dbReference>
<comment type="subcellular location">
    <subcellularLocation>
        <location evidence="1">Membrane</location>
        <topology evidence="1">Multi-pass membrane protein</topology>
    </subcellularLocation>
</comment>
<evidence type="ECO:0000313" key="13">
    <source>
        <dbReference type="Proteomes" id="UP001642464"/>
    </source>
</evidence>
<dbReference type="InterPro" id="IPR035976">
    <property type="entry name" value="Sushi/SCR/CCP_sf"/>
</dbReference>
<organism evidence="12 13">
    <name type="scientific">Durusdinium trenchii</name>
    <dbReference type="NCBI Taxonomy" id="1381693"/>
    <lineage>
        <taxon>Eukaryota</taxon>
        <taxon>Sar</taxon>
        <taxon>Alveolata</taxon>
        <taxon>Dinophyceae</taxon>
        <taxon>Suessiales</taxon>
        <taxon>Symbiodiniaceae</taxon>
        <taxon>Durusdinium</taxon>
    </lineage>
</organism>
<evidence type="ECO:0000259" key="11">
    <source>
        <dbReference type="PROSITE" id="PS50923"/>
    </source>
</evidence>
<keyword evidence="5 10" id="KW-1133">Transmembrane helix</keyword>
<feature type="transmembrane region" description="Helical" evidence="10">
    <location>
        <begin position="672"/>
        <end position="693"/>
    </location>
</feature>
<dbReference type="Pfam" id="PF03619">
    <property type="entry name" value="Solute_trans_a"/>
    <property type="match status" value="1"/>
</dbReference>
<dbReference type="InterPro" id="IPR005178">
    <property type="entry name" value="Ostalpha/TMEM184C"/>
</dbReference>
<dbReference type="SMART" id="SM00032">
    <property type="entry name" value="CCP"/>
    <property type="match status" value="5"/>
</dbReference>
<keyword evidence="2" id="KW-0768">Sushi</keyword>
<keyword evidence="7" id="KW-1015">Disulfide bond</keyword>
<evidence type="ECO:0000256" key="5">
    <source>
        <dbReference type="ARBA" id="ARBA00022989"/>
    </source>
</evidence>
<dbReference type="InterPro" id="IPR000436">
    <property type="entry name" value="Sushi_SCR_CCP_dom"/>
</dbReference>
<gene>
    <name evidence="12" type="ORF">SCF082_LOCUS23268</name>
</gene>
<feature type="transmembrane region" description="Helical" evidence="10">
    <location>
        <begin position="639"/>
        <end position="657"/>
    </location>
</feature>
<reference evidence="12 13" key="1">
    <citation type="submission" date="2024-02" db="EMBL/GenBank/DDBJ databases">
        <authorList>
            <person name="Chen Y."/>
            <person name="Shah S."/>
            <person name="Dougan E. K."/>
            <person name="Thang M."/>
            <person name="Chan C."/>
        </authorList>
    </citation>
    <scope>NUCLEOTIDE SEQUENCE [LARGE SCALE GENOMIC DNA]</scope>
</reference>
<evidence type="ECO:0000256" key="4">
    <source>
        <dbReference type="ARBA" id="ARBA00022737"/>
    </source>
</evidence>
<evidence type="ECO:0000256" key="1">
    <source>
        <dbReference type="ARBA" id="ARBA00004141"/>
    </source>
</evidence>
<dbReference type="PANTHER" id="PTHR19325">
    <property type="entry name" value="COMPLEMENT COMPONENT-RELATED SUSHI DOMAIN-CONTAINING"/>
    <property type="match status" value="1"/>
</dbReference>
<keyword evidence="3 10" id="KW-0812">Transmembrane</keyword>
<dbReference type="CDD" id="cd00033">
    <property type="entry name" value="CCP"/>
    <property type="match status" value="3"/>
</dbReference>
<comment type="caution">
    <text evidence="12">The sequence shown here is derived from an EMBL/GenBank/DDBJ whole genome shotgun (WGS) entry which is preliminary data.</text>
</comment>
<dbReference type="PANTHER" id="PTHR19325:SF575">
    <property type="entry name" value="LOCOMOTION-RELATED PROTEIN HIKARU GENKI"/>
    <property type="match status" value="1"/>
</dbReference>
<keyword evidence="8" id="KW-0325">Glycoprotein</keyword>
<name>A0ABP0LKW8_9DINO</name>
<protein>
    <submittedName>
        <fullName evidence="12">EGF and pentraxin domain-containing protein 1 (Polydom)</fullName>
    </submittedName>
</protein>
<sequence length="1399" mass="152900">MGQRTPSYCMGWGSSERFLFPSFGTAPDALGRSPSVPSGPEDGFDPAPLFDAAGELKLHFVAEKYAGGGNTDLVEGPNRFGRVLEVRLDQFFWEGSMEEARIFRSMPLVHRAFKQLADHEPPMHFERHELHGNLMKGYHSGSLAVEPTPDTSGTVRFLVMTVRNNNKPAAIDSLRFEMILEPNGGIMFRSWNEDGGRAAELGLVSIAASYSQTEVKMSDCNVEWMKVYFNHQALRRHEAEAEEVEGGWADPVLNLETERSAAAHETLLLDLGVLGARPVCRRPRPDRRLRSRPFVRCVSRGPLGTKTCERWARALRGAAPSPPLGERGLLGAITAGERAPHAKVFIVCGAAAVVQSQNWLEWSEDWGGRSGLGEGEVQFGASMDVQEVPYEPSGGLKWYWFHLSAQVAFAIRELIATWAISDVFPERMAMGFESSATGVLQRLPMGSTDLELIFVNAAYWLTLAITIREARWDQCEPQADLKILFILAPVARSHFELVWCFSSVRQGKEAQKVAVDGLLDMLLLPVNIIFFCDVCVRALMLEPDSQLAQRLGDVSLPSFAPRFAALSRVGLRKNSVVEAEMASDRSSIRLRGWAFGWGGVRAPAGQLGCLAVVLLGASIPASMHEVLQGIQSDQPARKLTLRGVVAVYVPTFCYWASKSCMSCETWYEENVATALTAVTFLLCSFAIMFVFYFESGYRHQLEKTEPMWKFLGVKGIVSVTYFQWLVIEALASFWHWDESRMYLVHCLLYACWMPLLAMVHTFLAYPFYRFRNREPALWLVGWLETLRVSEAVEASQAEPEASQGELEVDPVAENGLADANVEAPSPVTDTREDETGHLSRTEGLLSDGRAMARSRGRSVERDPVSCKCLLTLIPAEKIELEEPLRNISCSGTYSCVDLHFALLNDTLGRWSPDRVGAFLTGSSPGVAGAWLPLCSSTLLGCAPGHFALEGAEPSLSCSAKGAYVWQGSCSAISCGAPPRLPHATPRMSDIKRQNWTYGVTVHYDCDKPGYWGSLSAHCNVTGTWLVEGACVEVTCNAPPSVPHAQPLWDPERGNVSTGMVIRYQCDEMYNGTPTASCGDDGMYMISGRCRRECGAPPRVLHAAPRFNNTEAKSGWFVGMRCPYVCDPGYQGYVTALCEEDGPNQGGNYSVSGHCAPVLCGTPPKLPQATARMEDVTKQNFSFGSLVHYDCKAPRFHGQLLATCLSTSRWEVNGTCVEVHCSAPPAVDHASPLGDQENVTAGTVIRYQCEEGYNGTVSAMCGYDSQYILLGRCRRECSDQLPAVPHAAPASSAGSAAPAVGWLAGMNVPYSCLHGYDGAVSAICGSDGNYSIVGQCQVASSVEARSLRSKLTGVSTAMGLENGLLFLGLGVLAYQRYRRVATPVVATNEMEGMSAPMTDA</sequence>